<gene>
    <name evidence="1" type="ORF">GCM10007935_25220</name>
</gene>
<dbReference type="RefSeq" id="WP_234267495.1">
    <property type="nucleotide sequence ID" value="NZ_BSPB01000020.1"/>
</dbReference>
<dbReference type="Proteomes" id="UP001156903">
    <property type="component" value="Unassembled WGS sequence"/>
</dbReference>
<evidence type="ECO:0000313" key="2">
    <source>
        <dbReference type="Proteomes" id="UP001156903"/>
    </source>
</evidence>
<proteinExistence type="predicted"/>
<protein>
    <submittedName>
        <fullName evidence="1">Uncharacterized protein</fullName>
    </submittedName>
</protein>
<comment type="caution">
    <text evidence="1">The sequence shown here is derived from an EMBL/GenBank/DDBJ whole genome shotgun (WGS) entry which is preliminary data.</text>
</comment>
<keyword evidence="2" id="KW-1185">Reference proteome</keyword>
<organism evidence="1 2">
    <name type="scientific">Hydrogenophaga electricum</name>
    <dbReference type="NCBI Taxonomy" id="1230953"/>
    <lineage>
        <taxon>Bacteria</taxon>
        <taxon>Pseudomonadati</taxon>
        <taxon>Pseudomonadota</taxon>
        <taxon>Betaproteobacteria</taxon>
        <taxon>Burkholderiales</taxon>
        <taxon>Comamonadaceae</taxon>
        <taxon>Hydrogenophaga</taxon>
    </lineage>
</organism>
<name>A0ABQ6C7X4_9BURK</name>
<evidence type="ECO:0000313" key="1">
    <source>
        <dbReference type="EMBL" id="GLS15089.1"/>
    </source>
</evidence>
<accession>A0ABQ6C7X4</accession>
<reference evidence="2" key="1">
    <citation type="journal article" date="2019" name="Int. J. Syst. Evol. Microbiol.">
        <title>The Global Catalogue of Microorganisms (GCM) 10K type strain sequencing project: providing services to taxonomists for standard genome sequencing and annotation.</title>
        <authorList>
            <consortium name="The Broad Institute Genomics Platform"/>
            <consortium name="The Broad Institute Genome Sequencing Center for Infectious Disease"/>
            <person name="Wu L."/>
            <person name="Ma J."/>
        </authorList>
    </citation>
    <scope>NUCLEOTIDE SEQUENCE [LARGE SCALE GENOMIC DNA]</scope>
    <source>
        <strain evidence="2">NBRC 109341</strain>
    </source>
</reference>
<sequence length="118" mass="13386">MLHRLQSDILIHSGQAIETLLQPMQAEHELFDSTATLNAVEAHLLVMAQTLAHLAPPLVLRLDRIDWQGWGRLQRLLESDDPTRQEAVWYGVRALVPATLALVADLRRREPGWFGLHV</sequence>
<dbReference type="EMBL" id="BSPB01000020">
    <property type="protein sequence ID" value="GLS15089.1"/>
    <property type="molecule type" value="Genomic_DNA"/>
</dbReference>